<dbReference type="PANTHER" id="PTHR30272:SF1">
    <property type="entry name" value="3-HYDROXYACYL-[ACYL-CARRIER-PROTEIN] DEHYDRATASE"/>
    <property type="match status" value="1"/>
</dbReference>
<dbReference type="SUPFAM" id="SSF54637">
    <property type="entry name" value="Thioesterase/thiol ester dehydrase-isomerase"/>
    <property type="match status" value="1"/>
</dbReference>
<evidence type="ECO:0000313" key="3">
    <source>
        <dbReference type="Proteomes" id="UP000443582"/>
    </source>
</evidence>
<reference evidence="3" key="1">
    <citation type="journal article" date="2019" name="Int. J. Syst. Evol. Microbiol.">
        <title>Halobacteriovorax valvorus sp. nov., a novel prokaryotic predator isolated from coastal seawater of China.</title>
        <authorList>
            <person name="Chen M.-X."/>
        </authorList>
    </citation>
    <scope>NUCLEOTIDE SEQUENCE [LARGE SCALE GENOMIC DNA]</scope>
    <source>
        <strain evidence="3">BL9</strain>
    </source>
</reference>
<evidence type="ECO:0000313" key="2">
    <source>
        <dbReference type="EMBL" id="RZF20400.1"/>
    </source>
</evidence>
<keyword evidence="1" id="KW-0456">Lyase</keyword>
<dbReference type="Pfam" id="PF07977">
    <property type="entry name" value="FabA"/>
    <property type="match status" value="1"/>
</dbReference>
<organism evidence="2 3">
    <name type="scientific">Halobacteriovorax vibrionivorans</name>
    <dbReference type="NCBI Taxonomy" id="2152716"/>
    <lineage>
        <taxon>Bacteria</taxon>
        <taxon>Pseudomonadati</taxon>
        <taxon>Bdellovibrionota</taxon>
        <taxon>Bacteriovoracia</taxon>
        <taxon>Bacteriovoracales</taxon>
        <taxon>Halobacteriovoraceae</taxon>
        <taxon>Halobacteriovorax</taxon>
    </lineage>
</organism>
<keyword evidence="3" id="KW-1185">Reference proteome</keyword>
<dbReference type="Proteomes" id="UP000443582">
    <property type="component" value="Unassembled WGS sequence"/>
</dbReference>
<protein>
    <submittedName>
        <fullName evidence="2">Beta-hydroxyacyl-ACP dehydratase</fullName>
    </submittedName>
</protein>
<dbReference type="InterPro" id="IPR029069">
    <property type="entry name" value="HotDog_dom_sf"/>
</dbReference>
<accession>A0ABY0ICP2</accession>
<dbReference type="CDD" id="cd01288">
    <property type="entry name" value="FabZ"/>
    <property type="match status" value="1"/>
</dbReference>
<gene>
    <name evidence="2" type="ORF">DAY19_14655</name>
</gene>
<dbReference type="PANTHER" id="PTHR30272">
    <property type="entry name" value="3-HYDROXYACYL-[ACYL-CARRIER-PROTEIN] DEHYDRATASE"/>
    <property type="match status" value="1"/>
</dbReference>
<sequence length="138" mass="15245">MNIDVKELIPQREPFLFVDKIIERQEGEVDKIITSYQVTGEEDFFKGHFPGNPVMPGVLLQEAIFQSGACLMASGSESGLGVVAKVSNAKFKNMVRPGDELIMEVELLDQLANGYFFKGRTKVNGKTVLAIEFTCAKV</sequence>
<dbReference type="RefSeq" id="WP_115363836.1">
    <property type="nucleotide sequence ID" value="NZ_QDKL01000004.1"/>
</dbReference>
<dbReference type="InterPro" id="IPR013114">
    <property type="entry name" value="FabA_FabZ"/>
</dbReference>
<dbReference type="Gene3D" id="3.10.129.10">
    <property type="entry name" value="Hotdog Thioesterase"/>
    <property type="match status" value="1"/>
</dbReference>
<dbReference type="EMBL" id="QDKL01000004">
    <property type="protein sequence ID" value="RZF20400.1"/>
    <property type="molecule type" value="Genomic_DNA"/>
</dbReference>
<proteinExistence type="predicted"/>
<evidence type="ECO:0000256" key="1">
    <source>
        <dbReference type="ARBA" id="ARBA00023239"/>
    </source>
</evidence>
<name>A0ABY0ICP2_9BACT</name>
<dbReference type="NCBIfam" id="NF000582">
    <property type="entry name" value="PRK00006.1"/>
    <property type="match status" value="1"/>
</dbReference>
<comment type="caution">
    <text evidence="2">The sequence shown here is derived from an EMBL/GenBank/DDBJ whole genome shotgun (WGS) entry which is preliminary data.</text>
</comment>